<evidence type="ECO:0000256" key="1">
    <source>
        <dbReference type="RuleBase" id="RU004915"/>
    </source>
</evidence>
<reference evidence="5" key="2">
    <citation type="journal article" date="2008" name="Nucleic Acids Res.">
        <title>The rice annotation project database (RAP-DB): 2008 update.</title>
        <authorList>
            <consortium name="The rice annotation project (RAP)"/>
        </authorList>
    </citation>
    <scope>GENOME REANNOTATION</scope>
    <source>
        <strain evidence="5">cv. Nipponbare</strain>
    </source>
</reference>
<dbReference type="InterPro" id="IPR036041">
    <property type="entry name" value="Ribosome-inact_prot_sf"/>
</dbReference>
<dbReference type="SUPFAM" id="SSF56371">
    <property type="entry name" value="Ribosome inactivating proteins (RIP)"/>
    <property type="match status" value="1"/>
</dbReference>
<evidence type="ECO:0000259" key="3">
    <source>
        <dbReference type="Pfam" id="PF07727"/>
    </source>
</evidence>
<keyword evidence="1" id="KW-0611">Plant defense</keyword>
<organism evidence="4 5">
    <name type="scientific">Oryza sativa subsp. japonica</name>
    <name type="common">Rice</name>
    <dbReference type="NCBI Taxonomy" id="39947"/>
    <lineage>
        <taxon>Eukaryota</taxon>
        <taxon>Viridiplantae</taxon>
        <taxon>Streptophyta</taxon>
        <taxon>Embryophyta</taxon>
        <taxon>Tracheophyta</taxon>
        <taxon>Spermatophyta</taxon>
        <taxon>Magnoliopsida</taxon>
        <taxon>Liliopsida</taxon>
        <taxon>Poales</taxon>
        <taxon>Poaceae</taxon>
        <taxon>BOP clade</taxon>
        <taxon>Oryzoideae</taxon>
        <taxon>Oryzeae</taxon>
        <taxon>Oryzinae</taxon>
        <taxon>Oryza</taxon>
        <taxon>Oryza sativa</taxon>
    </lineage>
</organism>
<keyword evidence="1" id="KW-0800">Toxin</keyword>
<evidence type="ECO:0000313" key="5">
    <source>
        <dbReference type="Proteomes" id="UP000000763"/>
    </source>
</evidence>
<keyword evidence="1" id="KW-0652">Protein synthesis inhibitor</keyword>
<feature type="domain" description="Reverse transcriptase Ty1/copia-type" evidence="3">
    <location>
        <begin position="502"/>
        <end position="598"/>
    </location>
</feature>
<protein>
    <submittedName>
        <fullName evidence="4">Os12g0535600 protein</fullName>
    </submittedName>
</protein>
<dbReference type="GO" id="GO:0030598">
    <property type="term" value="F:rRNA N-glycosylase activity"/>
    <property type="evidence" value="ECO:0007669"/>
    <property type="project" value="UniProtKB-EC"/>
</dbReference>
<dbReference type="AlphaFoldDB" id="C7JA86"/>
<dbReference type="InterPro" id="IPR001574">
    <property type="entry name" value="Ribosome_inactivat_prot"/>
</dbReference>
<dbReference type="PANTHER" id="PTHR11439:SF515">
    <property type="entry name" value="GAG-POL POLYPROTEIN"/>
    <property type="match status" value="1"/>
</dbReference>
<feature type="compositionally biased region" description="Basic and acidic residues" evidence="2">
    <location>
        <begin position="32"/>
        <end position="49"/>
    </location>
</feature>
<dbReference type="GO" id="GO:0090729">
    <property type="term" value="F:toxin activity"/>
    <property type="evidence" value="ECO:0007669"/>
    <property type="project" value="UniProtKB-KW"/>
</dbReference>
<dbReference type="InterPro" id="IPR043502">
    <property type="entry name" value="DNA/RNA_pol_sf"/>
</dbReference>
<dbReference type="Gene3D" id="3.40.420.10">
    <property type="entry name" value="Ricin (A subunit), domain 1"/>
    <property type="match status" value="1"/>
</dbReference>
<dbReference type="EMBL" id="AP008218">
    <property type="protein sequence ID" value="BAH95719.1"/>
    <property type="molecule type" value="Genomic_DNA"/>
</dbReference>
<feature type="region of interest" description="Disordered" evidence="2">
    <location>
        <begin position="1"/>
        <end position="82"/>
    </location>
</feature>
<proteinExistence type="inferred from homology"/>
<keyword evidence="1" id="KW-0378">Hydrolase</keyword>
<accession>C7JA86</accession>
<dbReference type="Proteomes" id="UP000000763">
    <property type="component" value="Chromosome 12"/>
</dbReference>
<feature type="compositionally biased region" description="Basic and acidic residues" evidence="2">
    <location>
        <begin position="1"/>
        <end position="12"/>
    </location>
</feature>
<dbReference type="CDD" id="cd09272">
    <property type="entry name" value="RNase_HI_RT_Ty1"/>
    <property type="match status" value="1"/>
</dbReference>
<dbReference type="PANTHER" id="PTHR11439">
    <property type="entry name" value="GAG-POL-RELATED RETROTRANSPOSON"/>
    <property type="match status" value="1"/>
</dbReference>
<dbReference type="SUPFAM" id="SSF56672">
    <property type="entry name" value="DNA/RNA polymerases"/>
    <property type="match status" value="1"/>
</dbReference>
<dbReference type="KEGG" id="dosa:Os12g0535600"/>
<sequence length="828" mass="92650">MAPRRGGGERRSAQRRRLERRKGGDQCDDELSGGKEGDREAARDAETEPARASFLARGRQQPRLSGVEHQSGEDLGDVGFFGGETDNDLAEDGVWEVADEVDAFFLVFFLRHRALRNVPNCLLVSLPTQVGTVKRAHNSSCSPMEGIPILHISVVDLSALSYNKLMDDIGGRFQRRAHHNFRNVPITSNEEGWHIISLDMPESPSVQILIDQRNAYLIAIRNGAGQWFNFSDTPAPDIFNAQPILYLKADYGHLLQDWDEVTVGPPSVLDSYYRLLNFNNGLPRDHPLLHVQRRAIARLAVMFCEAARLRSVRALVSHQMDLYMNGTITSLITRKRITSWDLISGFALHCWSREQDGIGGYLQTELDKLRRIGIYAANHVAGEPDVKKLATHPFLFAMIPRCRSRIGEKSLVSWSTDEQSQYQYEIALSIETRLRNAEERRPKKKSGDEGGKLYLIEEQWAARAKERQSGAGTCGVVHADAGHTETWRGCARRAVTDGLTAQCEHAVYGRGSGDSRLLVGVYVDDLIITGNVAMEIDRFKAEMMSLFKMSDLGPLSFYLGIEVEQVADGIRLSQKSYAQRILERAGMQGCNSCLTPMEPRLKLTKASTAAPVDATQYRSIVGCLWYLVHTRPDLAFSVGYVSHFMEAPTTEHDAAVKRILRYVAGTVDFGCYYKRMETPPELVGYCDADMAGDVDTRKSTSGVVFFLGANPLLGEIKQEEPESFKLLVDNKSAIALSKNPVFHDRSKHIATRYHFIRECVEDGRAQVEFIGIDGQIADILTKALGRVRFQELRARISVVEEGEAPGSFHVFRQIHEVIFKDVLVVFVA</sequence>
<reference evidence="4 5" key="1">
    <citation type="journal article" date="2005" name="Nature">
        <title>The map-based sequence of the rice genome.</title>
        <authorList>
            <consortium name="International rice genome sequencing project (IRGSP)"/>
            <person name="Matsumoto T."/>
            <person name="Wu J."/>
            <person name="Kanamori H."/>
            <person name="Katayose Y."/>
            <person name="Fujisawa M."/>
            <person name="Namiki N."/>
            <person name="Mizuno H."/>
            <person name="Yamamoto K."/>
            <person name="Antonio B.A."/>
            <person name="Baba T."/>
            <person name="Sakata K."/>
            <person name="Nagamura Y."/>
            <person name="Aoki H."/>
            <person name="Arikawa K."/>
            <person name="Arita K."/>
            <person name="Bito T."/>
            <person name="Chiden Y."/>
            <person name="Fujitsuka N."/>
            <person name="Fukunaka R."/>
            <person name="Hamada M."/>
            <person name="Harada C."/>
            <person name="Hayashi A."/>
            <person name="Hijishita S."/>
            <person name="Honda M."/>
            <person name="Hosokawa S."/>
            <person name="Ichikawa Y."/>
            <person name="Idonuma A."/>
            <person name="Iijima M."/>
            <person name="Ikeda M."/>
            <person name="Ikeno M."/>
            <person name="Ito K."/>
            <person name="Ito S."/>
            <person name="Ito T."/>
            <person name="Ito Y."/>
            <person name="Ito Y."/>
            <person name="Iwabuchi A."/>
            <person name="Kamiya K."/>
            <person name="Karasawa W."/>
            <person name="Kurita K."/>
            <person name="Katagiri S."/>
            <person name="Kikuta A."/>
            <person name="Kobayashi H."/>
            <person name="Kobayashi N."/>
            <person name="Machita K."/>
            <person name="Maehara T."/>
            <person name="Masukawa M."/>
            <person name="Mizubayashi T."/>
            <person name="Mukai Y."/>
            <person name="Nagasaki H."/>
            <person name="Nagata Y."/>
            <person name="Naito S."/>
            <person name="Nakashima M."/>
            <person name="Nakama Y."/>
            <person name="Nakamichi Y."/>
            <person name="Nakamura M."/>
            <person name="Meguro A."/>
            <person name="Negishi M."/>
            <person name="Ohta I."/>
            <person name="Ohta T."/>
            <person name="Okamoto M."/>
            <person name="Ono N."/>
            <person name="Saji S."/>
            <person name="Sakaguchi M."/>
            <person name="Sakai K."/>
            <person name="Shibata M."/>
            <person name="Shimokawa T."/>
            <person name="Song J."/>
            <person name="Takazaki Y."/>
            <person name="Terasawa K."/>
            <person name="Tsugane M."/>
            <person name="Tsuji K."/>
            <person name="Ueda S."/>
            <person name="Waki K."/>
            <person name="Yamagata H."/>
            <person name="Yamamoto M."/>
            <person name="Yamamoto S."/>
            <person name="Yamane H."/>
            <person name="Yoshiki S."/>
            <person name="Yoshihara R."/>
            <person name="Yukawa K."/>
            <person name="Zhong H."/>
            <person name="Yano M."/>
            <person name="Yuan Q."/>
            <person name="Ouyang S."/>
            <person name="Liu J."/>
            <person name="Jones K.M."/>
            <person name="Gansberger K."/>
            <person name="Moffat K."/>
            <person name="Hill J."/>
            <person name="Bera J."/>
            <person name="Fadrosh D."/>
            <person name="Jin S."/>
            <person name="Johri S."/>
            <person name="Kim M."/>
            <person name="Overton L."/>
            <person name="Reardon M."/>
            <person name="Tsitrin T."/>
            <person name="Vuong H."/>
            <person name="Weaver B."/>
            <person name="Ciecko A."/>
            <person name="Tallon L."/>
            <person name="Jackson J."/>
            <person name="Pai G."/>
            <person name="Aken S.V."/>
            <person name="Utterback T."/>
            <person name="Reidmuller S."/>
            <person name="Feldblyum T."/>
            <person name="Hsiao J."/>
            <person name="Zismann V."/>
            <person name="Iobst S."/>
            <person name="de Vazeille A.R."/>
            <person name="Buell C.R."/>
            <person name="Ying K."/>
            <person name="Li Y."/>
            <person name="Lu T."/>
            <person name="Huang Y."/>
            <person name="Zhao Q."/>
            <person name="Feng Q."/>
            <person name="Zhang L."/>
            <person name="Zhu J."/>
            <person name="Weng Q."/>
            <person name="Mu J."/>
            <person name="Lu Y."/>
            <person name="Fan D."/>
            <person name="Liu Y."/>
            <person name="Guan J."/>
            <person name="Zhang Y."/>
            <person name="Yu S."/>
            <person name="Liu X."/>
            <person name="Zhang Y."/>
            <person name="Hong G."/>
            <person name="Han B."/>
            <person name="Choisne N."/>
            <person name="Demange N."/>
            <person name="Orjeda G."/>
            <person name="Samain S."/>
            <person name="Cattolico L."/>
            <person name="Pelletier E."/>
            <person name="Couloux A."/>
            <person name="Segurens B."/>
            <person name="Wincker P."/>
            <person name="D'Hont A."/>
            <person name="Scarpelli C."/>
            <person name="Weissenbach J."/>
            <person name="Salanoubat M."/>
            <person name="Quetier F."/>
            <person name="Yu Y."/>
            <person name="Kim H.R."/>
            <person name="Rambo T."/>
            <person name="Currie J."/>
            <person name="Collura K."/>
            <person name="Luo M."/>
            <person name="Yang T."/>
            <person name="Ammiraju J.S.S."/>
            <person name="Engler F."/>
            <person name="Soderlund C."/>
            <person name="Wing R.A."/>
            <person name="Palmer L.E."/>
            <person name="de la Bastide M."/>
            <person name="Spiegel L."/>
            <person name="Nascimento L."/>
            <person name="Zutavern T."/>
            <person name="O'Shaughnessy A."/>
            <person name="Dike S."/>
            <person name="Dedhia N."/>
            <person name="Preston R."/>
            <person name="Balija V."/>
            <person name="McCombie W.R."/>
            <person name="Chow T."/>
            <person name="Chen H."/>
            <person name="Chung M."/>
            <person name="Chen C."/>
            <person name="Shaw J."/>
            <person name="Wu H."/>
            <person name="Hsiao K."/>
            <person name="Chao Y."/>
            <person name="Chu M."/>
            <person name="Cheng C."/>
            <person name="Hour A."/>
            <person name="Lee P."/>
            <person name="Lin S."/>
            <person name="Lin Y."/>
            <person name="Liou J."/>
            <person name="Liu S."/>
            <person name="Hsing Y."/>
            <person name="Raghuvanshi S."/>
            <person name="Mohanty A."/>
            <person name="Bharti A.K."/>
            <person name="Gaur A."/>
            <person name="Gupta V."/>
            <person name="Kumar D."/>
            <person name="Ravi V."/>
            <person name="Vij S."/>
            <person name="Kapur A."/>
            <person name="Khurana P."/>
            <person name="Khurana P."/>
            <person name="Khurana J.P."/>
            <person name="Tyagi A.K."/>
            <person name="Gaikwad K."/>
            <person name="Singh A."/>
            <person name="Dalal V."/>
            <person name="Srivastava S."/>
            <person name="Dixit A."/>
            <person name="Pal A.K."/>
            <person name="Ghazi I.A."/>
            <person name="Yadav M."/>
            <person name="Pandit A."/>
            <person name="Bhargava A."/>
            <person name="Sureshbabu K."/>
            <person name="Batra K."/>
            <person name="Sharma T.R."/>
            <person name="Mohapatra T."/>
            <person name="Singh N.K."/>
            <person name="Messing J."/>
            <person name="Nelson A.B."/>
            <person name="Fuks G."/>
            <person name="Kavchok S."/>
            <person name="Keizer G."/>
            <person name="Linton E."/>
            <person name="Llaca V."/>
            <person name="Song R."/>
            <person name="Tanyolac B."/>
            <person name="Young S."/>
            <person name="Ho-Il K."/>
            <person name="Hahn J.H."/>
            <person name="Sangsakoo G."/>
            <person name="Vanavichit A."/>
            <person name="de Mattos Luiz.A.T."/>
            <person name="Zimmer P.D."/>
            <person name="Malone G."/>
            <person name="Dellagostin O."/>
            <person name="de Oliveira A.C."/>
            <person name="Bevan M."/>
            <person name="Bancroft I."/>
            <person name="Minx P."/>
            <person name="Cordum H."/>
            <person name="Wilson R."/>
            <person name="Cheng Z."/>
            <person name="Jin W."/>
            <person name="Jiang J."/>
            <person name="Leong S.A."/>
            <person name="Iwama H."/>
            <person name="Gojobori T."/>
            <person name="Itoh T."/>
            <person name="Niimura Y."/>
            <person name="Fujii Y."/>
            <person name="Habara T."/>
            <person name="Sakai H."/>
            <person name="Sato Y."/>
            <person name="Wilson G."/>
            <person name="Kumar K."/>
            <person name="McCouch S."/>
            <person name="Juretic N."/>
            <person name="Hoen D."/>
            <person name="Wright S."/>
            <person name="Bruskiewich R."/>
            <person name="Bureau T."/>
            <person name="Miyao A."/>
            <person name="Hirochika H."/>
            <person name="Nishikawa T."/>
            <person name="Kadowaki K."/>
            <person name="Sugiura M."/>
            <person name="Burr B."/>
            <person name="Sasaki T."/>
        </authorList>
    </citation>
    <scope>NUCLEOTIDE SEQUENCE [LARGE SCALE GENOMIC DNA]</scope>
    <source>
        <strain evidence="5">cv. Nipponbare</strain>
    </source>
</reference>
<dbReference type="GO" id="GO:0017148">
    <property type="term" value="P:negative regulation of translation"/>
    <property type="evidence" value="ECO:0007669"/>
    <property type="project" value="UniProtKB-KW"/>
</dbReference>
<evidence type="ECO:0000313" key="4">
    <source>
        <dbReference type="EMBL" id="BAH95719.1"/>
    </source>
</evidence>
<dbReference type="GO" id="GO:0006952">
    <property type="term" value="P:defense response"/>
    <property type="evidence" value="ECO:0007669"/>
    <property type="project" value="UniProtKB-KW"/>
</dbReference>
<gene>
    <name evidence="4" type="ordered locus">Os12g0535600</name>
</gene>
<name>C7JA86_ORYSJ</name>
<dbReference type="InterPro" id="IPR016138">
    <property type="entry name" value="Ribosome_inactivat_prot_sub1"/>
</dbReference>
<evidence type="ECO:0000256" key="2">
    <source>
        <dbReference type="SAM" id="MobiDB-lite"/>
    </source>
</evidence>
<dbReference type="InterPro" id="IPR013103">
    <property type="entry name" value="RVT_2"/>
</dbReference>
<dbReference type="Pfam" id="PF00161">
    <property type="entry name" value="RIP"/>
    <property type="match status" value="1"/>
</dbReference>
<comment type="catalytic activity">
    <reaction evidence="1">
        <text>Endohydrolysis of the N-glycosidic bond at one specific adenosine on the 28S rRNA.</text>
        <dbReference type="EC" id="3.2.2.22"/>
    </reaction>
</comment>
<comment type="similarity">
    <text evidence="1">Belongs to the ribosome-inactivating protein family.</text>
</comment>
<dbReference type="Pfam" id="PF07727">
    <property type="entry name" value="RVT_2"/>
    <property type="match status" value="1"/>
</dbReference>